<name>A0A8S2S541_9BILA</name>
<dbReference type="EMBL" id="CAJOBA010048151">
    <property type="protein sequence ID" value="CAF4209422.1"/>
    <property type="molecule type" value="Genomic_DNA"/>
</dbReference>
<feature type="compositionally biased region" description="Low complexity" evidence="1">
    <location>
        <begin position="1"/>
        <end position="12"/>
    </location>
</feature>
<organism evidence="3 4">
    <name type="scientific">Didymodactylos carnosus</name>
    <dbReference type="NCBI Taxonomy" id="1234261"/>
    <lineage>
        <taxon>Eukaryota</taxon>
        <taxon>Metazoa</taxon>
        <taxon>Spiralia</taxon>
        <taxon>Gnathifera</taxon>
        <taxon>Rotifera</taxon>
        <taxon>Eurotatoria</taxon>
        <taxon>Bdelloidea</taxon>
        <taxon>Philodinida</taxon>
        <taxon>Philodinidae</taxon>
        <taxon>Didymodactylos</taxon>
    </lineage>
</organism>
<feature type="region of interest" description="Disordered" evidence="1">
    <location>
        <begin position="48"/>
        <end position="85"/>
    </location>
</feature>
<evidence type="ECO:0000256" key="1">
    <source>
        <dbReference type="SAM" id="MobiDB-lite"/>
    </source>
</evidence>
<dbReference type="Proteomes" id="UP000682733">
    <property type="component" value="Unassembled WGS sequence"/>
</dbReference>
<evidence type="ECO:0000313" key="3">
    <source>
        <dbReference type="EMBL" id="CAF4209422.1"/>
    </source>
</evidence>
<evidence type="ECO:0000313" key="4">
    <source>
        <dbReference type="Proteomes" id="UP000682733"/>
    </source>
</evidence>
<gene>
    <name evidence="2" type="ORF">OVA965_LOCUS33097</name>
    <name evidence="3" type="ORF">TMI583_LOCUS33975</name>
</gene>
<feature type="compositionally biased region" description="Low complexity" evidence="1">
    <location>
        <begin position="63"/>
        <end position="76"/>
    </location>
</feature>
<accession>A0A8S2S541</accession>
<reference evidence="3" key="1">
    <citation type="submission" date="2021-02" db="EMBL/GenBank/DDBJ databases">
        <authorList>
            <person name="Nowell W R."/>
        </authorList>
    </citation>
    <scope>NUCLEOTIDE SEQUENCE</scope>
</reference>
<dbReference type="AlphaFoldDB" id="A0A8S2S541"/>
<dbReference type="EMBL" id="CAJNOK010026417">
    <property type="protein sequence ID" value="CAF1402611.1"/>
    <property type="molecule type" value="Genomic_DNA"/>
</dbReference>
<proteinExistence type="predicted"/>
<evidence type="ECO:0000313" key="2">
    <source>
        <dbReference type="EMBL" id="CAF1402611.1"/>
    </source>
</evidence>
<sequence>MASSTSNNFSSSSRHELPNISTKLRVLEEKLQREGIEPVIPVNVNLTVGRSTRTRPRPGHISGGSCSPSRASSAPPTRKGTNFQLPLSPLSVQPYTSEDIRAKYLEVIKNSGLLYINEVQQRVDLKDLRHLCDLGHGSCGQV</sequence>
<protein>
    <submittedName>
        <fullName evidence="3">Uncharacterized protein</fullName>
    </submittedName>
</protein>
<comment type="caution">
    <text evidence="3">The sequence shown here is derived from an EMBL/GenBank/DDBJ whole genome shotgun (WGS) entry which is preliminary data.</text>
</comment>
<feature type="non-terminal residue" evidence="3">
    <location>
        <position position="1"/>
    </location>
</feature>
<feature type="region of interest" description="Disordered" evidence="1">
    <location>
        <begin position="1"/>
        <end position="21"/>
    </location>
</feature>
<dbReference type="Proteomes" id="UP000677228">
    <property type="component" value="Unassembled WGS sequence"/>
</dbReference>